<dbReference type="STRING" id="1835702.A0A1F5LRR0"/>
<reference evidence="3 4" key="1">
    <citation type="journal article" date="2016" name="Sci. Rep.">
        <title>Penicillium arizonense, a new, genome sequenced fungal species, reveals a high chemical diversity in secreted metabolites.</title>
        <authorList>
            <person name="Grijseels S."/>
            <person name="Nielsen J.C."/>
            <person name="Randelovic M."/>
            <person name="Nielsen J."/>
            <person name="Nielsen K.F."/>
            <person name="Workman M."/>
            <person name="Frisvad J.C."/>
        </authorList>
    </citation>
    <scope>NUCLEOTIDE SEQUENCE [LARGE SCALE GENOMIC DNA]</scope>
    <source>
        <strain evidence="3 4">CBS 141311</strain>
    </source>
</reference>
<keyword evidence="1" id="KW-0175">Coiled coil</keyword>
<gene>
    <name evidence="3" type="ORF">PENARI_c003G01496</name>
</gene>
<keyword evidence="4" id="KW-1185">Reference proteome</keyword>
<evidence type="ECO:0000256" key="2">
    <source>
        <dbReference type="SAM" id="MobiDB-lite"/>
    </source>
</evidence>
<feature type="region of interest" description="Disordered" evidence="2">
    <location>
        <begin position="27"/>
        <end position="46"/>
    </location>
</feature>
<evidence type="ECO:0000313" key="4">
    <source>
        <dbReference type="Proteomes" id="UP000177622"/>
    </source>
</evidence>
<evidence type="ECO:0008006" key="5">
    <source>
        <dbReference type="Google" id="ProtNLM"/>
    </source>
</evidence>
<dbReference type="GO" id="GO:0031511">
    <property type="term" value="C:Mis6-Sim4 complex"/>
    <property type="evidence" value="ECO:0007669"/>
    <property type="project" value="InterPro"/>
</dbReference>
<dbReference type="Pfam" id="PF13093">
    <property type="entry name" value="FTA4"/>
    <property type="match status" value="1"/>
</dbReference>
<organism evidence="3 4">
    <name type="scientific">Penicillium arizonense</name>
    <dbReference type="NCBI Taxonomy" id="1835702"/>
    <lineage>
        <taxon>Eukaryota</taxon>
        <taxon>Fungi</taxon>
        <taxon>Dikarya</taxon>
        <taxon>Ascomycota</taxon>
        <taxon>Pezizomycotina</taxon>
        <taxon>Eurotiomycetes</taxon>
        <taxon>Eurotiomycetidae</taxon>
        <taxon>Eurotiales</taxon>
        <taxon>Aspergillaceae</taxon>
        <taxon>Penicillium</taxon>
    </lineage>
</organism>
<dbReference type="PANTHER" id="PTHR42040">
    <property type="entry name" value="INNER KINETOCHORE SUBUNIT FTA4"/>
    <property type="match status" value="1"/>
</dbReference>
<dbReference type="Proteomes" id="UP000177622">
    <property type="component" value="Unassembled WGS sequence"/>
</dbReference>
<comment type="caution">
    <text evidence="3">The sequence shown here is derived from an EMBL/GenBank/DDBJ whole genome shotgun (WGS) entry which is preliminary data.</text>
</comment>
<dbReference type="OrthoDB" id="21214at2759"/>
<sequence length="308" mass="35234">MDSGDGQIAEVLAIAALQTEDMLPTSTGKGFSKEYDPLSNGNSSSHLRRRHVPLIDKARFLREAQWCFSNNPEMESGRTIVELKSAFIWTQVRILSESLDLPEDWRNYATETEEGDLNPKVIEDVLHKLNAAAKQHNRVVYSSQAIHHVAQQIASLYWTSVSQDARSRRVFARGVEKTADLSRQMNITKLPVELEGQQPSEEQNTRYQQLRERLASLDSQRQQRQRRLDQLQHLQRLLEPFKDPPKDIQPNLITKDGELVQELEKMRILVARVGGRIAQQTRSSDIPETHEYSLPGSAQRLEALMDMT</sequence>
<dbReference type="GeneID" id="34572835"/>
<dbReference type="InterPro" id="IPR025207">
    <property type="entry name" value="Sim4_Fta4"/>
</dbReference>
<accession>A0A1F5LRR0</accession>
<dbReference type="EMBL" id="LXJU01000003">
    <property type="protein sequence ID" value="OGE55903.1"/>
    <property type="molecule type" value="Genomic_DNA"/>
</dbReference>
<evidence type="ECO:0000313" key="3">
    <source>
        <dbReference type="EMBL" id="OGE55903.1"/>
    </source>
</evidence>
<proteinExistence type="predicted"/>
<name>A0A1F5LRR0_PENAI</name>
<protein>
    <recommendedName>
        <fullName evidence="5">Kinetochore protein fta4</fullName>
    </recommendedName>
</protein>
<dbReference type="RefSeq" id="XP_022491332.1">
    <property type="nucleotide sequence ID" value="XM_022628101.1"/>
</dbReference>
<dbReference type="PANTHER" id="PTHR42040:SF1">
    <property type="entry name" value="INNER KINETOCHORE SUBUNIT FTA4"/>
    <property type="match status" value="1"/>
</dbReference>
<feature type="coiled-coil region" evidence="1">
    <location>
        <begin position="200"/>
        <end position="234"/>
    </location>
</feature>
<dbReference type="AlphaFoldDB" id="A0A1F5LRR0"/>
<evidence type="ECO:0000256" key="1">
    <source>
        <dbReference type="SAM" id="Coils"/>
    </source>
</evidence>